<evidence type="ECO:0000313" key="2">
    <source>
        <dbReference type="Proteomes" id="UP001160148"/>
    </source>
</evidence>
<accession>A0AAV0WN51</accession>
<evidence type="ECO:0000313" key="1">
    <source>
        <dbReference type="EMBL" id="CAI6356921.1"/>
    </source>
</evidence>
<dbReference type="Proteomes" id="UP001160148">
    <property type="component" value="Unassembled WGS sequence"/>
</dbReference>
<dbReference type="AlphaFoldDB" id="A0AAV0WN51"/>
<gene>
    <name evidence="1" type="ORF">MEUPH1_LOCUS12604</name>
</gene>
<proteinExistence type="predicted"/>
<comment type="caution">
    <text evidence="1">The sequence shown here is derived from an EMBL/GenBank/DDBJ whole genome shotgun (WGS) entry which is preliminary data.</text>
</comment>
<dbReference type="EMBL" id="CARXXK010000002">
    <property type="protein sequence ID" value="CAI6356921.1"/>
    <property type="molecule type" value="Genomic_DNA"/>
</dbReference>
<sequence length="190" mass="21131">MVIVPGATITELEQKTNEALNRVSGEIRRLGLSLAVNKTEAVLFTYKYKHGNPALLLDGQALVLKQQMKYLGMVVDGKLLFKEHTYDAAANRKTERTANQLARFIPKSGGPKQLRRKLYVAVTQSVLLCGFPSWAHTLEYVPGNVVHINRVQRNSLLRSICASQKRHQTSSPGCPLLTFSPRTQHVVPGN</sequence>
<organism evidence="1 2">
    <name type="scientific">Macrosiphum euphorbiae</name>
    <name type="common">potato aphid</name>
    <dbReference type="NCBI Taxonomy" id="13131"/>
    <lineage>
        <taxon>Eukaryota</taxon>
        <taxon>Metazoa</taxon>
        <taxon>Ecdysozoa</taxon>
        <taxon>Arthropoda</taxon>
        <taxon>Hexapoda</taxon>
        <taxon>Insecta</taxon>
        <taxon>Pterygota</taxon>
        <taxon>Neoptera</taxon>
        <taxon>Paraneoptera</taxon>
        <taxon>Hemiptera</taxon>
        <taxon>Sternorrhyncha</taxon>
        <taxon>Aphidomorpha</taxon>
        <taxon>Aphidoidea</taxon>
        <taxon>Aphididae</taxon>
        <taxon>Macrosiphini</taxon>
        <taxon>Macrosiphum</taxon>
    </lineage>
</organism>
<evidence type="ECO:0008006" key="3">
    <source>
        <dbReference type="Google" id="ProtNLM"/>
    </source>
</evidence>
<reference evidence="1 2" key="1">
    <citation type="submission" date="2023-01" db="EMBL/GenBank/DDBJ databases">
        <authorList>
            <person name="Whitehead M."/>
        </authorList>
    </citation>
    <scope>NUCLEOTIDE SEQUENCE [LARGE SCALE GENOMIC DNA]</scope>
</reference>
<name>A0AAV0WN51_9HEMI</name>
<protein>
    <recommendedName>
        <fullName evidence="3">Reverse transcriptase</fullName>
    </recommendedName>
</protein>
<keyword evidence="2" id="KW-1185">Reference proteome</keyword>